<feature type="DNA-binding region" description="H-T-H motif" evidence="4">
    <location>
        <begin position="34"/>
        <end position="53"/>
    </location>
</feature>
<dbReference type="RefSeq" id="WP_344650508.1">
    <property type="nucleotide sequence ID" value="NZ_BAAAGX010000016.1"/>
</dbReference>
<dbReference type="InterPro" id="IPR036271">
    <property type="entry name" value="Tet_transcr_reg_TetR-rel_C_sf"/>
</dbReference>
<dbReference type="SUPFAM" id="SSF48498">
    <property type="entry name" value="Tetracyclin repressor-like, C-terminal domain"/>
    <property type="match status" value="1"/>
</dbReference>
<dbReference type="PANTHER" id="PTHR30055:SF234">
    <property type="entry name" value="HTH-TYPE TRANSCRIPTIONAL REGULATOR BETI"/>
    <property type="match status" value="1"/>
</dbReference>
<dbReference type="SUPFAM" id="SSF46689">
    <property type="entry name" value="Homeodomain-like"/>
    <property type="match status" value="1"/>
</dbReference>
<dbReference type="PRINTS" id="PR00455">
    <property type="entry name" value="HTHTETR"/>
</dbReference>
<reference evidence="7" key="1">
    <citation type="journal article" date="2019" name="Int. J. Syst. Evol. Microbiol.">
        <title>The Global Catalogue of Microorganisms (GCM) 10K type strain sequencing project: providing services to taxonomists for standard genome sequencing and annotation.</title>
        <authorList>
            <consortium name="The Broad Institute Genomics Platform"/>
            <consortium name="The Broad Institute Genome Sequencing Center for Infectious Disease"/>
            <person name="Wu L."/>
            <person name="Ma J."/>
        </authorList>
    </citation>
    <scope>NUCLEOTIDE SEQUENCE [LARGE SCALE GENOMIC DNA]</scope>
    <source>
        <strain evidence="7">JCM 10425</strain>
    </source>
</reference>
<keyword evidence="1" id="KW-0805">Transcription regulation</keyword>
<evidence type="ECO:0000256" key="4">
    <source>
        <dbReference type="PROSITE-ProRule" id="PRU00335"/>
    </source>
</evidence>
<keyword evidence="7" id="KW-1185">Reference proteome</keyword>
<feature type="domain" description="HTH tetR-type" evidence="5">
    <location>
        <begin position="12"/>
        <end position="71"/>
    </location>
</feature>
<organism evidence="6 7">
    <name type="scientific">Cryptosporangium japonicum</name>
    <dbReference type="NCBI Taxonomy" id="80872"/>
    <lineage>
        <taxon>Bacteria</taxon>
        <taxon>Bacillati</taxon>
        <taxon>Actinomycetota</taxon>
        <taxon>Actinomycetes</taxon>
        <taxon>Cryptosporangiales</taxon>
        <taxon>Cryptosporangiaceae</taxon>
        <taxon>Cryptosporangium</taxon>
    </lineage>
</organism>
<dbReference type="Gene3D" id="1.10.357.10">
    <property type="entry name" value="Tetracycline Repressor, domain 2"/>
    <property type="match status" value="1"/>
</dbReference>
<dbReference type="InterPro" id="IPR049445">
    <property type="entry name" value="TetR_SbtR-like_C"/>
</dbReference>
<comment type="caution">
    <text evidence="6">The sequence shown here is derived from an EMBL/GenBank/DDBJ whole genome shotgun (WGS) entry which is preliminary data.</text>
</comment>
<accession>A0ABP3E4Q1</accession>
<dbReference type="Pfam" id="PF00440">
    <property type="entry name" value="TetR_N"/>
    <property type="match status" value="1"/>
</dbReference>
<dbReference type="InterPro" id="IPR009057">
    <property type="entry name" value="Homeodomain-like_sf"/>
</dbReference>
<sequence>MTADRPLRADARRNRAKVLEAAETVFATRGTGASTEEIAQAAGVGIGTVFRHFPTKEALLEAVFLSRLDRLAAQLRAAADQPDPGRAFREQIALAVDASPAKNAIADALAAAGVELDAVKAGVGTGVRDALDLLLRRAQSAGAVRADLDVPTVMALLIGASYGVEAAGDDRGRRALVINVLLDGMSAG</sequence>
<dbReference type="InterPro" id="IPR050109">
    <property type="entry name" value="HTH-type_TetR-like_transc_reg"/>
</dbReference>
<evidence type="ECO:0000256" key="3">
    <source>
        <dbReference type="ARBA" id="ARBA00023163"/>
    </source>
</evidence>
<name>A0ABP3E4Q1_9ACTN</name>
<dbReference type="EMBL" id="BAAAGX010000016">
    <property type="protein sequence ID" value="GAA0251922.1"/>
    <property type="molecule type" value="Genomic_DNA"/>
</dbReference>
<evidence type="ECO:0000313" key="6">
    <source>
        <dbReference type="EMBL" id="GAA0251922.1"/>
    </source>
</evidence>
<proteinExistence type="predicted"/>
<dbReference type="Proteomes" id="UP001500967">
    <property type="component" value="Unassembled WGS sequence"/>
</dbReference>
<dbReference type="Pfam" id="PF21597">
    <property type="entry name" value="TetR_C_43"/>
    <property type="match status" value="1"/>
</dbReference>
<keyword evidence="3" id="KW-0804">Transcription</keyword>
<evidence type="ECO:0000313" key="7">
    <source>
        <dbReference type="Proteomes" id="UP001500967"/>
    </source>
</evidence>
<keyword evidence="2 4" id="KW-0238">DNA-binding</keyword>
<evidence type="ECO:0000256" key="1">
    <source>
        <dbReference type="ARBA" id="ARBA00023015"/>
    </source>
</evidence>
<gene>
    <name evidence="6" type="ORF">GCM10009539_41380</name>
</gene>
<dbReference type="PROSITE" id="PS50977">
    <property type="entry name" value="HTH_TETR_2"/>
    <property type="match status" value="1"/>
</dbReference>
<evidence type="ECO:0000256" key="2">
    <source>
        <dbReference type="ARBA" id="ARBA00023125"/>
    </source>
</evidence>
<dbReference type="PANTHER" id="PTHR30055">
    <property type="entry name" value="HTH-TYPE TRANSCRIPTIONAL REGULATOR RUTR"/>
    <property type="match status" value="1"/>
</dbReference>
<evidence type="ECO:0000259" key="5">
    <source>
        <dbReference type="PROSITE" id="PS50977"/>
    </source>
</evidence>
<dbReference type="InterPro" id="IPR001647">
    <property type="entry name" value="HTH_TetR"/>
</dbReference>
<protein>
    <submittedName>
        <fullName evidence="6">TetR/AcrR family transcriptional regulator</fullName>
    </submittedName>
</protein>